<accession>A0AA35U075</accession>
<protein>
    <submittedName>
        <fullName evidence="1">Uncharacterized protein</fullName>
    </submittedName>
</protein>
<organism evidence="1 2">
    <name type="scientific">Geodia barretti</name>
    <name type="common">Barrett's horny sponge</name>
    <dbReference type="NCBI Taxonomy" id="519541"/>
    <lineage>
        <taxon>Eukaryota</taxon>
        <taxon>Metazoa</taxon>
        <taxon>Porifera</taxon>
        <taxon>Demospongiae</taxon>
        <taxon>Heteroscleromorpha</taxon>
        <taxon>Tetractinellida</taxon>
        <taxon>Astrophorina</taxon>
        <taxon>Geodiidae</taxon>
        <taxon>Geodia</taxon>
    </lineage>
</organism>
<comment type="caution">
    <text evidence="1">The sequence shown here is derived from an EMBL/GenBank/DDBJ whole genome shotgun (WGS) entry which is preliminary data.</text>
</comment>
<sequence length="81" mass="8928">CGNPSRKAHGRSQKHLLNLEQAAIEEMFADIQPECYDNGGCSGASQSSTMDKSECCDMYEEGSYMEWAGKEAICNECSDSY</sequence>
<name>A0AA35U075_GEOBA</name>
<feature type="non-terminal residue" evidence="1">
    <location>
        <position position="81"/>
    </location>
</feature>
<keyword evidence="2" id="KW-1185">Reference proteome</keyword>
<dbReference type="Proteomes" id="UP001174909">
    <property type="component" value="Unassembled WGS sequence"/>
</dbReference>
<evidence type="ECO:0000313" key="2">
    <source>
        <dbReference type="Proteomes" id="UP001174909"/>
    </source>
</evidence>
<reference evidence="1" key="1">
    <citation type="submission" date="2023-03" db="EMBL/GenBank/DDBJ databases">
        <authorList>
            <person name="Steffen K."/>
            <person name="Cardenas P."/>
        </authorList>
    </citation>
    <scope>NUCLEOTIDE SEQUENCE</scope>
</reference>
<gene>
    <name evidence="1" type="ORF">GBAR_LOCUS31447</name>
</gene>
<dbReference type="EMBL" id="CASHTH010004467">
    <property type="protein sequence ID" value="CAI8057733.1"/>
    <property type="molecule type" value="Genomic_DNA"/>
</dbReference>
<evidence type="ECO:0000313" key="1">
    <source>
        <dbReference type="EMBL" id="CAI8057733.1"/>
    </source>
</evidence>
<dbReference type="AlphaFoldDB" id="A0AA35U075"/>
<proteinExistence type="predicted"/>